<comment type="cofactor">
    <cofactor evidence="1">
        <name>FMN</name>
        <dbReference type="ChEBI" id="CHEBI:58210"/>
    </cofactor>
</comment>
<sequence length="406" mass="43999">MSQSRLAYKLKSMAVVVGGAAVGFLGVAVASGNPDFYRDVAMPFVHQIMSPESAHRMAILAARWQLVRGQRKPDPPVLRTELFGLSFENPVGLAAGFDKHGEGVGGLERWGFGFVEVGSVTPLPQPGNPKPRVFRLAEDLAVINRYGFNSVGHDQVLSSLEAGKHGWKRPLGVNLGKNKESASAADDYAQGVLKFGELADYLVINVSSPNTPGLRGLQGQRELRQLLKQVLGARDSLSKRTPVLVKVAPDLSDQEKADIAAVVTSKECQVDGLVVCNTTVGRPPELHSKHRQQAGGAEWKAPDRPLDQDHRGHVSSDQGQRAHNRGWGCADRGRCIRQSEGWGLPASDVLGPGVLRAARRLHCQAAPRRAPEQRWLHHNLQTQLEQIIASDQGTPFTKSALPSQSP</sequence>
<feature type="compositionally biased region" description="Basic and acidic residues" evidence="12">
    <location>
        <begin position="300"/>
        <end position="314"/>
    </location>
</feature>
<protein>
    <recommendedName>
        <fullName evidence="6">Dihydroorotate dehydrogenase (quinone), mitochondrial</fullName>
        <ecNumber evidence="5">1.3.5.2</ecNumber>
    </recommendedName>
</protein>
<dbReference type="InterPro" id="IPR005720">
    <property type="entry name" value="Dihydroorotate_DH_cat"/>
</dbReference>
<dbReference type="PANTHER" id="PTHR48109:SF4">
    <property type="entry name" value="DIHYDROOROTATE DEHYDROGENASE (QUINONE), MITOCHONDRIAL"/>
    <property type="match status" value="1"/>
</dbReference>
<comment type="similarity">
    <text evidence="4">Belongs to the dihydroorotate dehydrogenase family. Type 2 subfamily.</text>
</comment>
<name>V5H965_IXORI</name>
<evidence type="ECO:0000256" key="8">
    <source>
        <dbReference type="ARBA" id="ARBA00022643"/>
    </source>
</evidence>
<dbReference type="InterPro" id="IPR050074">
    <property type="entry name" value="DHO_dehydrogenase"/>
</dbReference>
<dbReference type="InterPro" id="IPR001295">
    <property type="entry name" value="Dihydroorotate_DH_CS"/>
</dbReference>
<evidence type="ECO:0000256" key="9">
    <source>
        <dbReference type="ARBA" id="ARBA00023002"/>
    </source>
</evidence>
<feature type="region of interest" description="Disordered" evidence="12">
    <location>
        <begin position="281"/>
        <end position="326"/>
    </location>
</feature>
<comment type="subcellular location">
    <subcellularLocation>
        <location evidence="2">Membrane</location>
    </subcellularLocation>
</comment>
<dbReference type="Pfam" id="PF01180">
    <property type="entry name" value="DHO_dh"/>
    <property type="match status" value="1"/>
</dbReference>
<reference evidence="14" key="1">
    <citation type="journal article" date="2015" name="Sci. Rep.">
        <title>Tissue- and time-dependent transcription in Ixodes ricinus salivary glands and midguts when blood feeding on the vertebrate host.</title>
        <authorList>
            <person name="Kotsyfakis M."/>
            <person name="Schwarz A."/>
            <person name="Erhart J."/>
            <person name="Ribeiro J.M."/>
        </authorList>
    </citation>
    <scope>NUCLEOTIDE SEQUENCE</scope>
    <source>
        <tissue evidence="14">Salivary gland and midgut</tissue>
    </source>
</reference>
<dbReference type="AlphaFoldDB" id="V5H965"/>
<dbReference type="NCBIfam" id="TIGR01036">
    <property type="entry name" value="pyrD_sub2"/>
    <property type="match status" value="1"/>
</dbReference>
<dbReference type="InterPro" id="IPR013785">
    <property type="entry name" value="Aldolase_TIM"/>
</dbReference>
<comment type="catalytic activity">
    <reaction evidence="11">
        <text>(S)-dihydroorotate + a quinone = orotate + a quinol</text>
        <dbReference type="Rhea" id="RHEA:30187"/>
        <dbReference type="ChEBI" id="CHEBI:24646"/>
        <dbReference type="ChEBI" id="CHEBI:30839"/>
        <dbReference type="ChEBI" id="CHEBI:30864"/>
        <dbReference type="ChEBI" id="CHEBI:132124"/>
        <dbReference type="EC" id="1.3.5.2"/>
    </reaction>
</comment>
<organism evidence="14">
    <name type="scientific">Ixodes ricinus</name>
    <name type="common">Common tick</name>
    <name type="synonym">Acarus ricinus</name>
    <dbReference type="NCBI Taxonomy" id="34613"/>
    <lineage>
        <taxon>Eukaryota</taxon>
        <taxon>Metazoa</taxon>
        <taxon>Ecdysozoa</taxon>
        <taxon>Arthropoda</taxon>
        <taxon>Chelicerata</taxon>
        <taxon>Arachnida</taxon>
        <taxon>Acari</taxon>
        <taxon>Parasitiformes</taxon>
        <taxon>Ixodida</taxon>
        <taxon>Ixodoidea</taxon>
        <taxon>Ixodidae</taxon>
        <taxon>Ixodinae</taxon>
        <taxon>Ixodes</taxon>
    </lineage>
</organism>
<evidence type="ECO:0000259" key="13">
    <source>
        <dbReference type="Pfam" id="PF01180"/>
    </source>
</evidence>
<evidence type="ECO:0000256" key="3">
    <source>
        <dbReference type="ARBA" id="ARBA00005161"/>
    </source>
</evidence>
<dbReference type="EMBL" id="GANP01015015">
    <property type="protein sequence ID" value="JAB69453.1"/>
    <property type="molecule type" value="mRNA"/>
</dbReference>
<evidence type="ECO:0000256" key="5">
    <source>
        <dbReference type="ARBA" id="ARBA00012791"/>
    </source>
</evidence>
<keyword evidence="8" id="KW-0288">FMN</keyword>
<accession>V5H965</accession>
<proteinExistence type="evidence at transcript level"/>
<dbReference type="PROSITE" id="PS00911">
    <property type="entry name" value="DHODEHASE_1"/>
    <property type="match status" value="1"/>
</dbReference>
<dbReference type="GO" id="GO:0044205">
    <property type="term" value="P:'de novo' UMP biosynthetic process"/>
    <property type="evidence" value="ECO:0007669"/>
    <property type="project" value="UniProtKB-UniPathway"/>
</dbReference>
<dbReference type="PANTHER" id="PTHR48109">
    <property type="entry name" value="DIHYDROOROTATE DEHYDROGENASE (QUINONE), MITOCHONDRIAL-RELATED"/>
    <property type="match status" value="1"/>
</dbReference>
<dbReference type="Gene3D" id="3.20.20.70">
    <property type="entry name" value="Aldolase class I"/>
    <property type="match status" value="1"/>
</dbReference>
<feature type="domain" description="Dihydroorotate dehydrogenase catalytic" evidence="13">
    <location>
        <begin position="78"/>
        <end position="296"/>
    </location>
</feature>
<evidence type="ECO:0000256" key="10">
    <source>
        <dbReference type="ARBA" id="ARBA00023136"/>
    </source>
</evidence>
<keyword evidence="7" id="KW-0285">Flavoprotein</keyword>
<evidence type="ECO:0000256" key="7">
    <source>
        <dbReference type="ARBA" id="ARBA00022630"/>
    </source>
</evidence>
<dbReference type="GO" id="GO:0106430">
    <property type="term" value="F:dihydroorotate dehydrogenase (quinone) activity"/>
    <property type="evidence" value="ECO:0007669"/>
    <property type="project" value="UniProtKB-EC"/>
</dbReference>
<keyword evidence="10" id="KW-0472">Membrane</keyword>
<evidence type="ECO:0000256" key="2">
    <source>
        <dbReference type="ARBA" id="ARBA00004370"/>
    </source>
</evidence>
<dbReference type="GO" id="GO:0006207">
    <property type="term" value="P:'de novo' pyrimidine nucleobase biosynthetic process"/>
    <property type="evidence" value="ECO:0007669"/>
    <property type="project" value="InterPro"/>
</dbReference>
<evidence type="ECO:0000256" key="11">
    <source>
        <dbReference type="ARBA" id="ARBA00048639"/>
    </source>
</evidence>
<dbReference type="SUPFAM" id="SSF51395">
    <property type="entry name" value="FMN-linked oxidoreductases"/>
    <property type="match status" value="1"/>
</dbReference>
<dbReference type="InterPro" id="IPR005719">
    <property type="entry name" value="Dihydroorotate_DH_2"/>
</dbReference>
<evidence type="ECO:0000256" key="4">
    <source>
        <dbReference type="ARBA" id="ARBA00005359"/>
    </source>
</evidence>
<comment type="pathway">
    <text evidence="3">Pyrimidine metabolism; UMP biosynthesis via de novo pathway; orotate from (S)-dihydroorotate (quinone route): step 1/1.</text>
</comment>
<keyword evidence="9" id="KW-0560">Oxidoreductase</keyword>
<dbReference type="CDD" id="cd04738">
    <property type="entry name" value="DHOD_2_like"/>
    <property type="match status" value="1"/>
</dbReference>
<evidence type="ECO:0000256" key="1">
    <source>
        <dbReference type="ARBA" id="ARBA00001917"/>
    </source>
</evidence>
<dbReference type="UniPathway" id="UPA00070">
    <property type="reaction ID" value="UER00946"/>
</dbReference>
<evidence type="ECO:0000313" key="14">
    <source>
        <dbReference type="EMBL" id="JAB69453.1"/>
    </source>
</evidence>
<evidence type="ECO:0000256" key="6">
    <source>
        <dbReference type="ARBA" id="ARBA00017599"/>
    </source>
</evidence>
<dbReference type="EC" id="1.3.5.2" evidence="5"/>
<evidence type="ECO:0000256" key="12">
    <source>
        <dbReference type="SAM" id="MobiDB-lite"/>
    </source>
</evidence>
<dbReference type="GO" id="GO:0005743">
    <property type="term" value="C:mitochondrial inner membrane"/>
    <property type="evidence" value="ECO:0007669"/>
    <property type="project" value="TreeGrafter"/>
</dbReference>